<dbReference type="InterPro" id="IPR005495">
    <property type="entry name" value="LptG/LptF_permease"/>
</dbReference>
<evidence type="ECO:0000256" key="2">
    <source>
        <dbReference type="ARBA" id="ARBA00022475"/>
    </source>
</evidence>
<comment type="subcellular location">
    <subcellularLocation>
        <location evidence="1">Cell membrane</location>
        <topology evidence="1">Multi-pass membrane protein</topology>
    </subcellularLocation>
</comment>
<evidence type="ECO:0000256" key="1">
    <source>
        <dbReference type="ARBA" id="ARBA00004651"/>
    </source>
</evidence>
<dbReference type="EMBL" id="JADIMG010000109">
    <property type="protein sequence ID" value="MBO8460993.1"/>
    <property type="molecule type" value="Genomic_DNA"/>
</dbReference>
<comment type="caution">
    <text evidence="7">The sequence shown here is derived from an EMBL/GenBank/DDBJ whole genome shotgun (WGS) entry which is preliminary data.</text>
</comment>
<evidence type="ECO:0000256" key="5">
    <source>
        <dbReference type="ARBA" id="ARBA00023136"/>
    </source>
</evidence>
<keyword evidence="3 6" id="KW-0812">Transmembrane</keyword>
<evidence type="ECO:0000313" key="8">
    <source>
        <dbReference type="Proteomes" id="UP000823641"/>
    </source>
</evidence>
<proteinExistence type="predicted"/>
<dbReference type="PANTHER" id="PTHR33529:SF6">
    <property type="entry name" value="YJGP_YJGQ FAMILY PERMEASE"/>
    <property type="match status" value="1"/>
</dbReference>
<name>A0A9D9HWC4_9BACT</name>
<feature type="transmembrane region" description="Helical" evidence="6">
    <location>
        <begin position="375"/>
        <end position="394"/>
    </location>
</feature>
<sequence>MKKLDAYILKTFAGLFFFTFIICMFILLMQFLWMHVNDLVGKGVEIKVLAEFFIYAIISVVPLGLPLAILLASLMTFGNLGEHFELTAMKAAGISLFRIMRPLTIAISFVCVAAFFFSNYVLPMGQTKLWTLIFSLRQKSPEFDIPTGEFYSGIDGYQLYVREKDNKRKLLKNMMIYDFSEGFANATVMVADSGRVYFTADNKYLLLMLYDGESFENLKKETGANPANIPYRRETFKTKKLLIDFDSEFNRYDESLLADQHVSKNIVELQHSIDSVSKIVVERAAEQSKELISHNYFGREREQGKVMRPIGAEEAVQFEADSVYASFSPVDKRRALVQARDEAQRKADKINYNKILLSDPVMYVHRHQIEWHRKFTLSFACLIFFFIGAPLGAIVRKGGLGAPVVISVVMFIFYYMIDNTGYKMAREGLWTAFEGMWLSSAVLLPIGIFLTYKAATDSALFNPDAWLKWLALQQKRLQRLKEQIHLKRNATK</sequence>
<reference evidence="7" key="2">
    <citation type="journal article" date="2021" name="PeerJ">
        <title>Extensive microbial diversity within the chicken gut microbiome revealed by metagenomics and culture.</title>
        <authorList>
            <person name="Gilroy R."/>
            <person name="Ravi A."/>
            <person name="Getino M."/>
            <person name="Pursley I."/>
            <person name="Horton D.L."/>
            <person name="Alikhan N.F."/>
            <person name="Baker D."/>
            <person name="Gharbi K."/>
            <person name="Hall N."/>
            <person name="Watson M."/>
            <person name="Adriaenssens E.M."/>
            <person name="Foster-Nyarko E."/>
            <person name="Jarju S."/>
            <person name="Secka A."/>
            <person name="Antonio M."/>
            <person name="Oren A."/>
            <person name="Chaudhuri R.R."/>
            <person name="La Ragione R."/>
            <person name="Hildebrand F."/>
            <person name="Pallen M.J."/>
        </authorList>
    </citation>
    <scope>NUCLEOTIDE SEQUENCE</scope>
    <source>
        <strain evidence="7">G3-3990</strain>
    </source>
</reference>
<dbReference type="AlphaFoldDB" id="A0A9D9HWC4"/>
<feature type="transmembrane region" description="Helical" evidence="6">
    <location>
        <begin position="429"/>
        <end position="452"/>
    </location>
</feature>
<keyword evidence="2" id="KW-1003">Cell membrane</keyword>
<keyword evidence="4 6" id="KW-1133">Transmembrane helix</keyword>
<protein>
    <submittedName>
        <fullName evidence="7">LptF/LptG family permease</fullName>
    </submittedName>
</protein>
<dbReference type="GO" id="GO:0043190">
    <property type="term" value="C:ATP-binding cassette (ABC) transporter complex"/>
    <property type="evidence" value="ECO:0007669"/>
    <property type="project" value="TreeGrafter"/>
</dbReference>
<evidence type="ECO:0000256" key="4">
    <source>
        <dbReference type="ARBA" id="ARBA00022989"/>
    </source>
</evidence>
<dbReference type="Proteomes" id="UP000823641">
    <property type="component" value="Unassembled WGS sequence"/>
</dbReference>
<keyword evidence="5 6" id="KW-0472">Membrane</keyword>
<evidence type="ECO:0000256" key="6">
    <source>
        <dbReference type="SAM" id="Phobius"/>
    </source>
</evidence>
<evidence type="ECO:0000256" key="3">
    <source>
        <dbReference type="ARBA" id="ARBA00022692"/>
    </source>
</evidence>
<feature type="transmembrane region" description="Helical" evidence="6">
    <location>
        <begin position="12"/>
        <end position="33"/>
    </location>
</feature>
<dbReference type="GO" id="GO:0015920">
    <property type="term" value="P:lipopolysaccharide transport"/>
    <property type="evidence" value="ECO:0007669"/>
    <property type="project" value="TreeGrafter"/>
</dbReference>
<organism evidence="7 8">
    <name type="scientific">Candidatus Gallipaludibacter merdavium</name>
    <dbReference type="NCBI Taxonomy" id="2840839"/>
    <lineage>
        <taxon>Bacteria</taxon>
        <taxon>Pseudomonadati</taxon>
        <taxon>Bacteroidota</taxon>
        <taxon>Bacteroidia</taxon>
        <taxon>Bacteroidales</taxon>
        <taxon>Candidatus Gallipaludibacter</taxon>
    </lineage>
</organism>
<feature type="transmembrane region" description="Helical" evidence="6">
    <location>
        <begin position="53"/>
        <end position="78"/>
    </location>
</feature>
<feature type="transmembrane region" description="Helical" evidence="6">
    <location>
        <begin position="99"/>
        <end position="122"/>
    </location>
</feature>
<dbReference type="Pfam" id="PF03739">
    <property type="entry name" value="LptF_LptG"/>
    <property type="match status" value="1"/>
</dbReference>
<dbReference type="PANTHER" id="PTHR33529">
    <property type="entry name" value="SLR0882 PROTEIN-RELATED"/>
    <property type="match status" value="1"/>
</dbReference>
<feature type="transmembrane region" description="Helical" evidence="6">
    <location>
        <begin position="400"/>
        <end position="417"/>
    </location>
</feature>
<accession>A0A9D9HWC4</accession>
<evidence type="ECO:0000313" key="7">
    <source>
        <dbReference type="EMBL" id="MBO8460993.1"/>
    </source>
</evidence>
<reference evidence="7" key="1">
    <citation type="submission" date="2020-10" db="EMBL/GenBank/DDBJ databases">
        <authorList>
            <person name="Gilroy R."/>
        </authorList>
    </citation>
    <scope>NUCLEOTIDE SEQUENCE</scope>
    <source>
        <strain evidence="7">G3-3990</strain>
    </source>
</reference>
<gene>
    <name evidence="7" type="ORF">IAA73_11800</name>
</gene>